<dbReference type="InterPro" id="IPR044730">
    <property type="entry name" value="RNase_H-like_dom_plant"/>
</dbReference>
<keyword evidence="3" id="KW-1185">Reference proteome</keyword>
<dbReference type="Pfam" id="PF13456">
    <property type="entry name" value="RVT_3"/>
    <property type="match status" value="1"/>
</dbReference>
<dbReference type="InterPro" id="IPR002156">
    <property type="entry name" value="RNaseH_domain"/>
</dbReference>
<evidence type="ECO:0000313" key="2">
    <source>
        <dbReference type="EMBL" id="KAK8526374.1"/>
    </source>
</evidence>
<proteinExistence type="predicted"/>
<gene>
    <name evidence="2" type="ORF">V6N12_020846</name>
</gene>
<organism evidence="2 3">
    <name type="scientific">Hibiscus sabdariffa</name>
    <name type="common">roselle</name>
    <dbReference type="NCBI Taxonomy" id="183260"/>
    <lineage>
        <taxon>Eukaryota</taxon>
        <taxon>Viridiplantae</taxon>
        <taxon>Streptophyta</taxon>
        <taxon>Embryophyta</taxon>
        <taxon>Tracheophyta</taxon>
        <taxon>Spermatophyta</taxon>
        <taxon>Magnoliopsida</taxon>
        <taxon>eudicotyledons</taxon>
        <taxon>Gunneridae</taxon>
        <taxon>Pentapetalae</taxon>
        <taxon>rosids</taxon>
        <taxon>malvids</taxon>
        <taxon>Malvales</taxon>
        <taxon>Malvaceae</taxon>
        <taxon>Malvoideae</taxon>
        <taxon>Hibiscus</taxon>
    </lineage>
</organism>
<dbReference type="InterPro" id="IPR053151">
    <property type="entry name" value="RNase_H-like"/>
</dbReference>
<accession>A0ABR2CZA6</accession>
<reference evidence="2 3" key="1">
    <citation type="journal article" date="2024" name="G3 (Bethesda)">
        <title>Genome assembly of Hibiscus sabdariffa L. provides insights into metabolisms of medicinal natural products.</title>
        <authorList>
            <person name="Kim T."/>
        </authorList>
    </citation>
    <scope>NUCLEOTIDE SEQUENCE [LARGE SCALE GENOMIC DNA]</scope>
    <source>
        <strain evidence="2">TK-2024</strain>
        <tissue evidence="2">Old leaves</tissue>
    </source>
</reference>
<dbReference type="CDD" id="cd06222">
    <property type="entry name" value="RNase_H_like"/>
    <property type="match status" value="1"/>
</dbReference>
<comment type="caution">
    <text evidence="2">The sequence shown here is derived from an EMBL/GenBank/DDBJ whole genome shotgun (WGS) entry which is preliminary data.</text>
</comment>
<protein>
    <recommendedName>
        <fullName evidence="1">RNase H type-1 domain-containing protein</fullName>
    </recommendedName>
</protein>
<dbReference type="EMBL" id="JBBPBM010000039">
    <property type="protein sequence ID" value="KAK8526374.1"/>
    <property type="molecule type" value="Genomic_DNA"/>
</dbReference>
<dbReference type="Proteomes" id="UP001472677">
    <property type="component" value="Unassembled WGS sequence"/>
</dbReference>
<evidence type="ECO:0000259" key="1">
    <source>
        <dbReference type="Pfam" id="PF13456"/>
    </source>
</evidence>
<name>A0ABR2CZA6_9ROSI</name>
<dbReference type="PANTHER" id="PTHR47723">
    <property type="entry name" value="OS05G0353850 PROTEIN"/>
    <property type="match status" value="1"/>
</dbReference>
<sequence length="198" mass="22456">MAATPPPLAHLGDNVSGWRWDKKREFQVGSTYAVLMKEVANQFVTLPFEEWLYGNITGSLVAAAGEVDWGMKFSIFSWLLWKLRRDMVLDGDYVERESVLERCNRLILEFESIFSAAETTPITDESGGWLLGFSRYIRRSSVLFVELWAVCDGLRHVWEAGFMCIELKIDNKEVTSICNGSSSTFARSSLVSTIHDLL</sequence>
<evidence type="ECO:0000313" key="3">
    <source>
        <dbReference type="Proteomes" id="UP001472677"/>
    </source>
</evidence>
<dbReference type="PANTHER" id="PTHR47723:SF19">
    <property type="entry name" value="POLYNUCLEOTIDYL TRANSFERASE, RIBONUCLEASE H-LIKE SUPERFAMILY PROTEIN"/>
    <property type="match status" value="1"/>
</dbReference>
<feature type="domain" description="RNase H type-1" evidence="1">
    <location>
        <begin position="122"/>
        <end position="197"/>
    </location>
</feature>